<evidence type="ECO:0000256" key="18">
    <source>
        <dbReference type="HAMAP-Rule" id="MF_00283"/>
    </source>
</evidence>
<evidence type="ECO:0000256" key="10">
    <source>
        <dbReference type="ARBA" id="ARBA00022840"/>
    </source>
</evidence>
<evidence type="ECO:0000256" key="13">
    <source>
        <dbReference type="ARBA" id="ARBA00022917"/>
    </source>
</evidence>
<keyword evidence="13 17" id="KW-0648">Protein biosynthesis</keyword>
<dbReference type="InterPro" id="IPR004188">
    <property type="entry name" value="Phe-tRNA_ligase_II_N"/>
</dbReference>
<evidence type="ECO:0000259" key="22">
    <source>
        <dbReference type="PROSITE" id="PS51447"/>
    </source>
</evidence>
<dbReference type="Gene3D" id="2.40.50.140">
    <property type="entry name" value="Nucleic acid-binding proteins"/>
    <property type="match status" value="1"/>
</dbReference>
<proteinExistence type="inferred from homology"/>
<evidence type="ECO:0000256" key="5">
    <source>
        <dbReference type="ARBA" id="ARBA00022490"/>
    </source>
</evidence>
<dbReference type="CDD" id="cd00496">
    <property type="entry name" value="PheRS_alpha_core"/>
    <property type="match status" value="1"/>
</dbReference>
<keyword evidence="14" id="KW-0809">Transit peptide</keyword>
<evidence type="ECO:0000256" key="6">
    <source>
        <dbReference type="ARBA" id="ARBA00022555"/>
    </source>
</evidence>
<dbReference type="EC" id="6.1.1.20" evidence="17"/>
<name>A0ABU1HPY7_9MICO</name>
<dbReference type="InterPro" id="IPR012340">
    <property type="entry name" value="NA-bd_OB-fold"/>
</dbReference>
<dbReference type="Pfam" id="PF02912">
    <property type="entry name" value="Phe_tRNA-synt_N"/>
    <property type="match status" value="1"/>
</dbReference>
<evidence type="ECO:0000313" key="24">
    <source>
        <dbReference type="EMBL" id="MDR6142119.1"/>
    </source>
</evidence>
<evidence type="ECO:0000259" key="20">
    <source>
        <dbReference type="PROSITE" id="PS50862"/>
    </source>
</evidence>
<dbReference type="GO" id="GO:0004826">
    <property type="term" value="F:phenylalanine-tRNA ligase activity"/>
    <property type="evidence" value="ECO:0007669"/>
    <property type="project" value="UniProtKB-EC"/>
</dbReference>
<evidence type="ECO:0000256" key="4">
    <source>
        <dbReference type="ARBA" id="ARBA00011209"/>
    </source>
</evidence>
<feature type="domain" description="Aminoacyl-transfer RNA synthetases class-II family profile" evidence="20">
    <location>
        <begin position="120"/>
        <end position="337"/>
    </location>
</feature>
<dbReference type="SUPFAM" id="SSF56037">
    <property type="entry name" value="PheT/TilS domain"/>
    <property type="match status" value="1"/>
</dbReference>
<dbReference type="Pfam" id="PF03147">
    <property type="entry name" value="FDX-ACB"/>
    <property type="match status" value="1"/>
</dbReference>
<evidence type="ECO:0000256" key="16">
    <source>
        <dbReference type="ARBA" id="ARBA00049255"/>
    </source>
</evidence>
<accession>A0ABU1HPY7</accession>
<dbReference type="InterPro" id="IPR022911">
    <property type="entry name" value="Phe_tRNA_ligase_alpha1_bac"/>
</dbReference>
<dbReference type="PROSITE" id="PS51447">
    <property type="entry name" value="FDX_ACB"/>
    <property type="match status" value="1"/>
</dbReference>
<feature type="binding site" evidence="18">
    <location>
        <position position="814"/>
    </location>
    <ligand>
        <name>Mg(2+)</name>
        <dbReference type="ChEBI" id="CHEBI:18420"/>
        <note>shared with alpha subunit</note>
    </ligand>
</feature>
<dbReference type="InterPro" id="IPR045864">
    <property type="entry name" value="aa-tRNA-synth_II/BPL/LPL"/>
</dbReference>
<dbReference type="Gene3D" id="3.30.70.380">
    <property type="entry name" value="Ferrodoxin-fold anticodon-binding domain"/>
    <property type="match status" value="1"/>
</dbReference>
<dbReference type="NCBIfam" id="TIGR00472">
    <property type="entry name" value="pheT_bact"/>
    <property type="match status" value="1"/>
</dbReference>
<dbReference type="SUPFAM" id="SSF46955">
    <property type="entry name" value="Putative DNA-binding domain"/>
    <property type="match status" value="1"/>
</dbReference>
<evidence type="ECO:0000256" key="15">
    <source>
        <dbReference type="ARBA" id="ARBA00023146"/>
    </source>
</evidence>
<dbReference type="SUPFAM" id="SSF50249">
    <property type="entry name" value="Nucleic acid-binding proteins"/>
    <property type="match status" value="1"/>
</dbReference>
<dbReference type="Gene3D" id="3.30.56.10">
    <property type="match status" value="2"/>
</dbReference>
<dbReference type="SUPFAM" id="SSF54991">
    <property type="entry name" value="Anticodon-binding domain of PheRS"/>
    <property type="match status" value="1"/>
</dbReference>
<dbReference type="PANTHER" id="PTHR10947">
    <property type="entry name" value="PHENYLALANYL-TRNA SYNTHETASE BETA CHAIN AND LEUCINE-RICH REPEAT-CONTAINING PROTEIN 47"/>
    <property type="match status" value="1"/>
</dbReference>
<feature type="domain" description="FDX-ACB" evidence="22">
    <location>
        <begin position="1087"/>
        <end position="1180"/>
    </location>
</feature>
<evidence type="ECO:0000256" key="1">
    <source>
        <dbReference type="ARBA" id="ARBA00004496"/>
    </source>
</evidence>
<dbReference type="SMART" id="SM00874">
    <property type="entry name" value="B5"/>
    <property type="match status" value="1"/>
</dbReference>
<dbReference type="SUPFAM" id="SSF46589">
    <property type="entry name" value="tRNA-binding arm"/>
    <property type="match status" value="1"/>
</dbReference>
<dbReference type="InterPro" id="IPR002319">
    <property type="entry name" value="Phenylalanyl-tRNA_Synthase"/>
</dbReference>
<dbReference type="PROSITE" id="PS50862">
    <property type="entry name" value="AA_TRNA_LIGASE_II"/>
    <property type="match status" value="1"/>
</dbReference>
<evidence type="ECO:0000256" key="9">
    <source>
        <dbReference type="ARBA" id="ARBA00022741"/>
    </source>
</evidence>
<dbReference type="Gene3D" id="3.50.40.10">
    <property type="entry name" value="Phenylalanyl-trna Synthetase, Chain B, domain 3"/>
    <property type="match status" value="1"/>
</dbReference>
<dbReference type="InterPro" id="IPR036690">
    <property type="entry name" value="Fdx_antiC-bd_sf"/>
</dbReference>
<keyword evidence="8 17" id="KW-0479">Metal-binding</keyword>
<dbReference type="InterPro" id="IPR033714">
    <property type="entry name" value="tRNA_bind_bactPheRS"/>
</dbReference>
<dbReference type="Pfam" id="PF03484">
    <property type="entry name" value="B5"/>
    <property type="match status" value="1"/>
</dbReference>
<keyword evidence="7 17" id="KW-0436">Ligase</keyword>
<keyword evidence="15 17" id="KW-0030">Aminoacyl-tRNA synthetase</keyword>
<feature type="domain" description="TRNA-binding" evidence="21">
    <location>
        <begin position="387"/>
        <end position="503"/>
    </location>
</feature>
<dbReference type="InterPro" id="IPR002547">
    <property type="entry name" value="tRNA-bd_dom"/>
</dbReference>
<dbReference type="InterPro" id="IPR020825">
    <property type="entry name" value="Phe-tRNA_synthase-like_B3/B4"/>
</dbReference>
<keyword evidence="5 17" id="KW-0963">Cytoplasm</keyword>
<feature type="binding site" evidence="17">
    <location>
        <position position="264"/>
    </location>
    <ligand>
        <name>Mg(2+)</name>
        <dbReference type="ChEBI" id="CHEBI:18420"/>
        <note>shared with beta subunit</note>
    </ligand>
</feature>
<evidence type="ECO:0000256" key="7">
    <source>
        <dbReference type="ARBA" id="ARBA00022598"/>
    </source>
</evidence>
<protein>
    <recommendedName>
        <fullName evidence="17 18">Multifunctional fusion protein</fullName>
    </recommendedName>
    <domain>
        <recommendedName>
            <fullName evidence="17">Phenylalanine--tRNA ligase alpha subunit</fullName>
            <ecNumber evidence="17">6.1.1.20</ecNumber>
        </recommendedName>
        <alternativeName>
            <fullName evidence="17">Phenylalanyl-tRNA synthetase alpha subunit</fullName>
            <shortName evidence="17">PheRS</shortName>
        </alternativeName>
    </domain>
    <domain>
        <recommendedName>
            <fullName evidence="18">Phenylalanine--tRNA ligase beta subunit</fullName>
        </recommendedName>
        <alternativeName>
            <fullName evidence="18">Phenylalanyl-tRNA synthetase beta subunit</fullName>
        </alternativeName>
    </domain>
</protein>
<organism evidence="24 25">
    <name type="scientific">Microbacterium foliorum</name>
    <dbReference type="NCBI Taxonomy" id="104336"/>
    <lineage>
        <taxon>Bacteria</taxon>
        <taxon>Bacillati</taxon>
        <taxon>Actinomycetota</taxon>
        <taxon>Actinomycetes</taxon>
        <taxon>Micrococcales</taxon>
        <taxon>Microbacteriaceae</taxon>
        <taxon>Microbacterium</taxon>
    </lineage>
</organism>
<dbReference type="CDD" id="cd02796">
    <property type="entry name" value="tRNA_bind_bactPheRS"/>
    <property type="match status" value="1"/>
</dbReference>
<reference evidence="24 25" key="1">
    <citation type="submission" date="2023-08" db="EMBL/GenBank/DDBJ databases">
        <title>Functional and genomic diversity of the sorghum phyllosphere microbiome.</title>
        <authorList>
            <person name="Shade A."/>
        </authorList>
    </citation>
    <scope>NUCLEOTIDE SEQUENCE [LARGE SCALE GENOMIC DNA]</scope>
    <source>
        <strain evidence="24 25">SORGH_AS_0445</strain>
    </source>
</reference>
<evidence type="ECO:0000259" key="23">
    <source>
        <dbReference type="PROSITE" id="PS51483"/>
    </source>
</evidence>
<comment type="subunit">
    <text evidence="4 17">Tetramer of two alpha and two beta subunits.</text>
</comment>
<dbReference type="Gene3D" id="3.30.930.10">
    <property type="entry name" value="Bira Bifunctional Protein, Domain 2"/>
    <property type="match status" value="2"/>
</dbReference>
<dbReference type="HAMAP" id="MF_00281">
    <property type="entry name" value="Phe_tRNA_synth_alpha1"/>
    <property type="match status" value="1"/>
</dbReference>
<keyword evidence="25" id="KW-1185">Reference proteome</keyword>
<keyword evidence="12 19" id="KW-0694">RNA-binding</keyword>
<feature type="binding site" evidence="18">
    <location>
        <position position="824"/>
    </location>
    <ligand>
        <name>Mg(2+)</name>
        <dbReference type="ChEBI" id="CHEBI:18420"/>
        <note>shared with alpha subunit</note>
    </ligand>
</feature>
<keyword evidence="10 17" id="KW-0067">ATP-binding</keyword>
<evidence type="ECO:0000256" key="17">
    <source>
        <dbReference type="HAMAP-Rule" id="MF_00281"/>
    </source>
</evidence>
<evidence type="ECO:0000256" key="19">
    <source>
        <dbReference type="PROSITE-ProRule" id="PRU00209"/>
    </source>
</evidence>
<evidence type="ECO:0000256" key="12">
    <source>
        <dbReference type="ARBA" id="ARBA00022884"/>
    </source>
</evidence>
<evidence type="ECO:0000256" key="8">
    <source>
        <dbReference type="ARBA" id="ARBA00022723"/>
    </source>
</evidence>
<dbReference type="Pfam" id="PF03483">
    <property type="entry name" value="B3_4"/>
    <property type="match status" value="1"/>
</dbReference>
<gene>
    <name evidence="17" type="primary">pheS</name>
    <name evidence="18" type="synonym">pheT</name>
    <name evidence="24" type="ORF">QE375_001673</name>
</gene>
<dbReference type="InterPro" id="IPR004529">
    <property type="entry name" value="Phe-tRNA-synth_IIc_asu"/>
</dbReference>
<dbReference type="Pfam" id="PF01588">
    <property type="entry name" value="tRNA_bind"/>
    <property type="match status" value="1"/>
</dbReference>
<dbReference type="PROSITE" id="PS50886">
    <property type="entry name" value="TRBD"/>
    <property type="match status" value="1"/>
</dbReference>
<comment type="cofactor">
    <cofactor evidence="17">
        <name>Mg(2+)</name>
        <dbReference type="ChEBI" id="CHEBI:18420"/>
    </cofactor>
    <text evidence="17">Binds 2 magnesium ions per tetramer.</text>
</comment>
<comment type="caution">
    <text evidence="24">The sequence shown here is derived from an EMBL/GenBank/DDBJ whole genome shotgun (WGS) entry which is preliminary data.</text>
</comment>
<comment type="catalytic activity">
    <reaction evidence="16 17">
        <text>tRNA(Phe) + L-phenylalanine + ATP = L-phenylalanyl-tRNA(Phe) + AMP + diphosphate + H(+)</text>
        <dbReference type="Rhea" id="RHEA:19413"/>
        <dbReference type="Rhea" id="RHEA-COMP:9668"/>
        <dbReference type="Rhea" id="RHEA-COMP:9699"/>
        <dbReference type="ChEBI" id="CHEBI:15378"/>
        <dbReference type="ChEBI" id="CHEBI:30616"/>
        <dbReference type="ChEBI" id="CHEBI:33019"/>
        <dbReference type="ChEBI" id="CHEBI:58095"/>
        <dbReference type="ChEBI" id="CHEBI:78442"/>
        <dbReference type="ChEBI" id="CHEBI:78531"/>
        <dbReference type="ChEBI" id="CHEBI:456215"/>
        <dbReference type="EC" id="6.1.1.20"/>
    </reaction>
</comment>
<comment type="similarity">
    <text evidence="3 17">Belongs to the class-II aminoacyl-tRNA synthetase family. Phe-tRNA synthetase alpha subunit type 1 subfamily.</text>
</comment>
<evidence type="ECO:0000256" key="2">
    <source>
        <dbReference type="ARBA" id="ARBA00008653"/>
    </source>
</evidence>
<evidence type="ECO:0000259" key="21">
    <source>
        <dbReference type="PROSITE" id="PS50886"/>
    </source>
</evidence>
<comment type="caution">
    <text evidence="18">Lacks conserved residue(s) required for the propagation of feature annotation.</text>
</comment>
<dbReference type="Proteomes" id="UP001249291">
    <property type="component" value="Unassembled WGS sequence"/>
</dbReference>
<comment type="subcellular location">
    <subcellularLocation>
        <location evidence="1 17">Cytoplasm</location>
    </subcellularLocation>
</comment>
<dbReference type="PROSITE" id="PS51483">
    <property type="entry name" value="B5"/>
    <property type="match status" value="1"/>
</dbReference>
<feature type="domain" description="B5" evidence="23">
    <location>
        <begin position="761"/>
        <end position="836"/>
    </location>
</feature>
<dbReference type="InterPro" id="IPR006195">
    <property type="entry name" value="aa-tRNA-synth_II"/>
</dbReference>
<dbReference type="InterPro" id="IPR005121">
    <property type="entry name" value="Fdx_antiC-bd"/>
</dbReference>
<dbReference type="InterPro" id="IPR041616">
    <property type="entry name" value="PheRS_beta_core"/>
</dbReference>
<keyword evidence="11 17" id="KW-0460">Magnesium</keyword>
<dbReference type="Pfam" id="PF01409">
    <property type="entry name" value="tRNA-synt_2d"/>
    <property type="match status" value="1"/>
</dbReference>
<evidence type="ECO:0000313" key="25">
    <source>
        <dbReference type="Proteomes" id="UP001249291"/>
    </source>
</evidence>
<dbReference type="InterPro" id="IPR010978">
    <property type="entry name" value="tRNA-bd_arm"/>
</dbReference>
<dbReference type="InterPro" id="IPR009061">
    <property type="entry name" value="DNA-bd_dom_put_sf"/>
</dbReference>
<dbReference type="Pfam" id="PF17759">
    <property type="entry name" value="tRNA_synthFbeta"/>
    <property type="match status" value="1"/>
</dbReference>
<dbReference type="HAMAP" id="MF_00283">
    <property type="entry name" value="Phe_tRNA_synth_beta1"/>
    <property type="match status" value="1"/>
</dbReference>
<dbReference type="InterPro" id="IPR005147">
    <property type="entry name" value="tRNA_synthase_B5-dom"/>
</dbReference>
<evidence type="ECO:0000256" key="14">
    <source>
        <dbReference type="ARBA" id="ARBA00022946"/>
    </source>
</evidence>
<dbReference type="SMART" id="SM00873">
    <property type="entry name" value="B3_4"/>
    <property type="match status" value="1"/>
</dbReference>
<evidence type="ECO:0000256" key="11">
    <source>
        <dbReference type="ARBA" id="ARBA00022842"/>
    </source>
</evidence>
<dbReference type="PANTHER" id="PTHR10947:SF0">
    <property type="entry name" value="PHENYLALANINE--TRNA LIGASE BETA SUBUNIT"/>
    <property type="match status" value="1"/>
</dbReference>
<keyword evidence="9 17" id="KW-0547">Nucleotide-binding</keyword>
<dbReference type="InterPro" id="IPR045060">
    <property type="entry name" value="Phe-tRNA-ligase_IIc_bsu"/>
</dbReference>
<dbReference type="SUPFAM" id="SSF55681">
    <property type="entry name" value="Class II aaRS and biotin synthetases"/>
    <property type="match status" value="2"/>
</dbReference>
<dbReference type="NCBIfam" id="TIGR00468">
    <property type="entry name" value="pheS"/>
    <property type="match status" value="1"/>
</dbReference>
<keyword evidence="6 19" id="KW-0820">tRNA-binding</keyword>
<dbReference type="EMBL" id="JAVIZQ010000001">
    <property type="protein sequence ID" value="MDR6142119.1"/>
    <property type="molecule type" value="Genomic_DNA"/>
</dbReference>
<comment type="similarity">
    <text evidence="2 18">Belongs to the phenylalanyl-tRNA synthetase beta subunit family. Type 1 subfamily.</text>
</comment>
<evidence type="ECO:0000256" key="3">
    <source>
        <dbReference type="ARBA" id="ARBA00010207"/>
    </source>
</evidence>
<sequence length="1181" mass="125485">MSESPEITPEAVEAAVAAALEAITAAADTTELKAARAAHVADGSPLAVLNASMRQVAPENKAAFGKLVGQGRGQVTKALAAKEEELAAAEVAARLESERIDITAVPSRTRVGARHPLTLLSEQISDIFVGMGWEIAEGPELEHEWFNFDALNFDVDHPARQEQDTFYVDPPSRHLVMRTHTSPVQVRSMLDRDVPIYVLCPGRVYRTDEFDATHLPVFTQFEGLVVDKGISMAHLKGTLDHVARQLFGPEAKTRFRTNFFPFTEPSAELDLWHPTFKGGARWIEWGGCGMINPNVLRAAGIDPDVYSGFAFGMGVERGLMFRSDVQDMRGHGRGRCPFQRAVRDGGVMRVPLSWLREYVDLAADATPEDVLAAMVTVGFEEEDIHRFEISGPVVVGQVVSLEGEPQSNGKTINWCQVDVGEANGGIRGIVCGAHNFVAGDKVVVTLPGAVLPGPFPIAARKTYGHVSDGMIASARELGLGDEHNGILVLADLGIDAPVGTDAISLLGLDDVAVEINVTPDRGYAFSLRGVAREYSHATGATFRDPAERDFAELQPGTGHTAIVDDAAPVRGRVGASEFVTRVVRDVDPSRPTPPWMIARLSLAGMRSLGILIDITNYVMLELGQPLHGYDLDKLSGGITVRRATPGEKMTTLDGQERKLHVEDLLITDGSGPIGLAGVMGGGTTEMSDTTRNVLIEAATFDPVTIARTARRHKLPSEASKRFERGVDPLVPFVAARRAADLMVEFAGGTLTEEGGALFAEVFVAEIELPRGFVQGLIGVDYSDDEIVDALTTIGGEVTETDAGWVVIPPTWRPDLTDKWSLAEEVARIHGLDRIPSVLPTPPSGRGLTPHQQGRRRVADALAAAGLVETPSFPFTTDAENDLHGSASGEHLPSIRLANPLDGSAPFLRRSLIPGLLQTAHRNISRGLTDLALFETGVVFLPEPGVEYGTDDVPPLGVRPSDETLAALNASIPPQHRHVAALFTGNVVARQPGRAAEAAGLSEALDAARVIAAAAGVDIEVTQGERAALHPGRTGVLSVGGVEVGYVGELHPDVAAGADLPGRATVLELDLDGILTLANARAVAASLSTFPAATQDVSLVLGADVPAGDVKAALAEGAGELLEAIRLVDDYRGDGVADGQKSLTFALRFRADDRTLTAAEATEAKLAGVAVTAERFGATLRD</sequence>
<dbReference type="InterPro" id="IPR005146">
    <property type="entry name" value="B3/B4_tRNA-bd"/>
</dbReference>
<dbReference type="InterPro" id="IPR004532">
    <property type="entry name" value="Phe-tRNA-ligase_IIc_bsu_bact"/>
</dbReference>
<feature type="binding site" evidence="18">
    <location>
        <position position="823"/>
    </location>
    <ligand>
        <name>Mg(2+)</name>
        <dbReference type="ChEBI" id="CHEBI:18420"/>
        <note>shared with alpha subunit</note>
    </ligand>
</feature>
<dbReference type="SMART" id="SM00896">
    <property type="entry name" value="FDX-ACB"/>
    <property type="match status" value="1"/>
</dbReference>